<accession>A0A438GD15</accession>
<dbReference type="Proteomes" id="UP000288805">
    <property type="component" value="Unassembled WGS sequence"/>
</dbReference>
<name>A0A438GD15_VITVI</name>
<sequence>MMKTLSHLLIRAKEGGFIDGFSVGERDDVGVEVSHLLFADDTLILCDASKEKLECVSWVFMWFEAIFRLKINLEKSELIPMGEV</sequence>
<evidence type="ECO:0008006" key="3">
    <source>
        <dbReference type="Google" id="ProtNLM"/>
    </source>
</evidence>
<dbReference type="EMBL" id="QGNW01000474">
    <property type="protein sequence ID" value="RVW70068.1"/>
    <property type="molecule type" value="Genomic_DNA"/>
</dbReference>
<organism evidence="1 2">
    <name type="scientific">Vitis vinifera</name>
    <name type="common">Grape</name>
    <dbReference type="NCBI Taxonomy" id="29760"/>
    <lineage>
        <taxon>Eukaryota</taxon>
        <taxon>Viridiplantae</taxon>
        <taxon>Streptophyta</taxon>
        <taxon>Embryophyta</taxon>
        <taxon>Tracheophyta</taxon>
        <taxon>Spermatophyta</taxon>
        <taxon>Magnoliopsida</taxon>
        <taxon>eudicotyledons</taxon>
        <taxon>Gunneridae</taxon>
        <taxon>Pentapetalae</taxon>
        <taxon>rosids</taxon>
        <taxon>Vitales</taxon>
        <taxon>Vitaceae</taxon>
        <taxon>Viteae</taxon>
        <taxon>Vitis</taxon>
    </lineage>
</organism>
<proteinExistence type="predicted"/>
<reference evidence="1 2" key="1">
    <citation type="journal article" date="2018" name="PLoS Genet.">
        <title>Population sequencing reveals clonal diversity and ancestral inbreeding in the grapevine cultivar Chardonnay.</title>
        <authorList>
            <person name="Roach M.J."/>
            <person name="Johnson D.L."/>
            <person name="Bohlmann J."/>
            <person name="van Vuuren H.J."/>
            <person name="Jones S.J."/>
            <person name="Pretorius I.S."/>
            <person name="Schmidt S.A."/>
            <person name="Borneman A.R."/>
        </authorList>
    </citation>
    <scope>NUCLEOTIDE SEQUENCE [LARGE SCALE GENOMIC DNA]</scope>
    <source>
        <strain evidence="2">cv. Chardonnay</strain>
        <tissue evidence="1">Leaf</tissue>
    </source>
</reference>
<gene>
    <name evidence="1" type="ORF">CK203_060902</name>
</gene>
<comment type="caution">
    <text evidence="1">The sequence shown here is derived from an EMBL/GenBank/DDBJ whole genome shotgun (WGS) entry which is preliminary data.</text>
</comment>
<evidence type="ECO:0000313" key="2">
    <source>
        <dbReference type="Proteomes" id="UP000288805"/>
    </source>
</evidence>
<protein>
    <recommendedName>
        <fullName evidence="3">Reverse transcriptase domain-containing protein</fullName>
    </recommendedName>
</protein>
<evidence type="ECO:0000313" key="1">
    <source>
        <dbReference type="EMBL" id="RVW70068.1"/>
    </source>
</evidence>
<dbReference type="AlphaFoldDB" id="A0A438GD15"/>